<accession>A0A0L0JJE4</accession>
<dbReference type="InterPro" id="IPR002347">
    <property type="entry name" value="SDR_fam"/>
</dbReference>
<dbReference type="Gene3D" id="3.40.50.720">
    <property type="entry name" value="NAD(P)-binding Rossmann-like Domain"/>
    <property type="match status" value="1"/>
</dbReference>
<reference evidence="2" key="1">
    <citation type="submission" date="2014-07" db="EMBL/GenBank/DDBJ databases">
        <title>Genome sequencing of plant-pathogenic Streptomyces species.</title>
        <authorList>
            <person name="Harrison J."/>
            <person name="Sapp M."/>
            <person name="Thwaites R."/>
            <person name="Studholme D.J."/>
        </authorList>
    </citation>
    <scope>NUCLEOTIDE SEQUENCE [LARGE SCALE GENOMIC DNA]</scope>
    <source>
        <strain evidence="2">NCPPB 4445</strain>
    </source>
</reference>
<gene>
    <name evidence="1" type="ORF">IQ63_39530</name>
</gene>
<dbReference type="Pfam" id="PF13561">
    <property type="entry name" value="adh_short_C2"/>
    <property type="match status" value="1"/>
</dbReference>
<dbReference type="AlphaFoldDB" id="A0A0L0JJE4"/>
<evidence type="ECO:0000313" key="1">
    <source>
        <dbReference type="EMBL" id="KND25811.1"/>
    </source>
</evidence>
<evidence type="ECO:0008006" key="3">
    <source>
        <dbReference type="Google" id="ProtNLM"/>
    </source>
</evidence>
<dbReference type="EMBL" id="JPPY01000217">
    <property type="protein sequence ID" value="KND25811.1"/>
    <property type="molecule type" value="Genomic_DNA"/>
</dbReference>
<comment type="caution">
    <text evidence="1">The sequence shown here is derived from an EMBL/GenBank/DDBJ whole genome shotgun (WGS) entry which is preliminary data.</text>
</comment>
<name>A0A0L0JJE4_9ACTN</name>
<dbReference type="Proteomes" id="UP000037151">
    <property type="component" value="Unassembled WGS sequence"/>
</dbReference>
<evidence type="ECO:0000313" key="2">
    <source>
        <dbReference type="Proteomes" id="UP000037151"/>
    </source>
</evidence>
<sequence length="66" mass="6999">MRACGSMPYSSFGRPATALSAALPMRLSRNCQTSEPREVVRAALYLLSDASSYTTGATLRVDGGMP</sequence>
<proteinExistence type="predicted"/>
<dbReference type="InterPro" id="IPR036291">
    <property type="entry name" value="NAD(P)-bd_dom_sf"/>
</dbReference>
<dbReference type="SUPFAM" id="SSF51735">
    <property type="entry name" value="NAD(P)-binding Rossmann-fold domains"/>
    <property type="match status" value="1"/>
</dbReference>
<protein>
    <recommendedName>
        <fullName evidence="3">SDR family oxidoreductase</fullName>
    </recommendedName>
</protein>
<organism evidence="1 2">
    <name type="scientific">Streptomyces acidiscabies</name>
    <dbReference type="NCBI Taxonomy" id="42234"/>
    <lineage>
        <taxon>Bacteria</taxon>
        <taxon>Bacillati</taxon>
        <taxon>Actinomycetota</taxon>
        <taxon>Actinomycetes</taxon>
        <taxon>Kitasatosporales</taxon>
        <taxon>Streptomycetaceae</taxon>
        <taxon>Streptomyces</taxon>
    </lineage>
</organism>